<protein>
    <recommendedName>
        <fullName evidence="3">RNase H type-1 domain-containing protein</fullName>
    </recommendedName>
</protein>
<sequence length="67" mass="7789">MSQRIVSILTFLGVSEGSNSALVMRILLLLKLLSHWNLQHIPREENRIADKIVKLRRDREPGLIRIM</sequence>
<keyword evidence="2" id="KW-1185">Reference proteome</keyword>
<dbReference type="Proteomes" id="UP000593572">
    <property type="component" value="Unassembled WGS sequence"/>
</dbReference>
<organism evidence="1 2">
    <name type="scientific">Gossypium lobatum</name>
    <dbReference type="NCBI Taxonomy" id="34289"/>
    <lineage>
        <taxon>Eukaryota</taxon>
        <taxon>Viridiplantae</taxon>
        <taxon>Streptophyta</taxon>
        <taxon>Embryophyta</taxon>
        <taxon>Tracheophyta</taxon>
        <taxon>Spermatophyta</taxon>
        <taxon>Magnoliopsida</taxon>
        <taxon>eudicotyledons</taxon>
        <taxon>Gunneridae</taxon>
        <taxon>Pentapetalae</taxon>
        <taxon>rosids</taxon>
        <taxon>malvids</taxon>
        <taxon>Malvales</taxon>
        <taxon>Malvaceae</taxon>
        <taxon>Malvoideae</taxon>
        <taxon>Gossypium</taxon>
    </lineage>
</organism>
<name>A0A7J8N6H9_9ROSI</name>
<proteinExistence type="predicted"/>
<dbReference type="AlphaFoldDB" id="A0A7J8N6H9"/>
<evidence type="ECO:0008006" key="3">
    <source>
        <dbReference type="Google" id="ProtNLM"/>
    </source>
</evidence>
<evidence type="ECO:0000313" key="1">
    <source>
        <dbReference type="EMBL" id="MBA0572516.1"/>
    </source>
</evidence>
<dbReference type="EMBL" id="JABEZX010000012">
    <property type="protein sequence ID" value="MBA0572516.1"/>
    <property type="molecule type" value="Genomic_DNA"/>
</dbReference>
<accession>A0A7J8N6H9</accession>
<reference evidence="1 2" key="1">
    <citation type="journal article" date="2019" name="Genome Biol. Evol.">
        <title>Insights into the evolution of the New World diploid cottons (Gossypium, subgenus Houzingenia) based on genome sequencing.</title>
        <authorList>
            <person name="Grover C.E."/>
            <person name="Arick M.A. 2nd"/>
            <person name="Thrash A."/>
            <person name="Conover J.L."/>
            <person name="Sanders W.S."/>
            <person name="Peterson D.G."/>
            <person name="Frelichowski J.E."/>
            <person name="Scheffler J.A."/>
            <person name="Scheffler B.E."/>
            <person name="Wendel J.F."/>
        </authorList>
    </citation>
    <scope>NUCLEOTIDE SEQUENCE [LARGE SCALE GENOMIC DNA]</scope>
    <source>
        <strain evidence="1">157</strain>
        <tissue evidence="1">Leaf</tissue>
    </source>
</reference>
<comment type="caution">
    <text evidence="1">The sequence shown here is derived from an EMBL/GenBank/DDBJ whole genome shotgun (WGS) entry which is preliminary data.</text>
</comment>
<evidence type="ECO:0000313" key="2">
    <source>
        <dbReference type="Proteomes" id="UP000593572"/>
    </source>
</evidence>
<gene>
    <name evidence="1" type="ORF">Golob_002852</name>
</gene>